<reference evidence="2 3" key="2">
    <citation type="journal article" date="1996" name="J. Virol.">
        <title>Structure of the rat cytomegalovirus genome termini.</title>
        <authorList>
            <person name="Vink C."/>
            <person name="Beuken E."/>
            <person name="Bruggeman C.A."/>
        </authorList>
    </citation>
    <scope>NUCLEOTIDE SEQUENCE [LARGE SCALE GENOMIC DNA]</scope>
    <source>
        <strain evidence="2 3">Maastricht</strain>
    </source>
</reference>
<dbReference type="KEGG" id="vg:940288"/>
<accession>Q9DW52</accession>
<feature type="region of interest" description="Disordered" evidence="1">
    <location>
        <begin position="411"/>
        <end position="435"/>
    </location>
</feature>
<organismHost>
    <name type="scientific">Rattus</name>
    <name type="common">rats</name>
    <dbReference type="NCBI Taxonomy" id="10114"/>
</organismHost>
<reference evidence="2 3" key="9">
    <citation type="journal article" date="2000" name="J. Virol.">
        <title>Complete DNA sequence of the rat cytomegalovirus genome.</title>
        <authorList>
            <person name="Vink C."/>
            <person name="Beuken E."/>
            <person name="Bruggeman C.A."/>
        </authorList>
    </citation>
    <scope>NUCLEOTIDE SEQUENCE [LARGE SCALE GENOMIC DNA]</scope>
    <source>
        <strain evidence="2 3">Maastricht</strain>
    </source>
</reference>
<reference evidence="2 3" key="1">
    <citation type="journal article" date="1996" name="J. Gen. Virol.">
        <title>Cloning and sequence analysis of the genes encoding DNA polymerase, glycoprotein B, ICP18.5 and major DNA-binding protein of rat cytomegalovirus.</title>
        <authorList>
            <person name="Beuken E."/>
            <person name="Slobbe R."/>
            <person name="Bruggeman C.A."/>
            <person name="Vink C."/>
        </authorList>
    </citation>
    <scope>NUCLEOTIDE SEQUENCE [LARGE SCALE GENOMIC DNA]</scope>
    <source>
        <strain evidence="2 3">Maastricht</strain>
    </source>
</reference>
<reference evidence="2 3" key="8">
    <citation type="journal article" date="2000" name="J. Virol.">
        <title>The r144 major histocompatibility complex class I-like gene of rat cytomegalovirus is dispensable for both acute and long-term infection in the immunocompromised host.</title>
        <authorList>
            <person name="Beisser P.S."/>
            <person name="Kloover J.S."/>
            <person name="Grauls G.E."/>
            <person name="Blok M.J."/>
            <person name="Bruggeman C.A."/>
            <person name="Vink C."/>
        </authorList>
    </citation>
    <scope>NUCLEOTIDE SEQUENCE [LARGE SCALE GENOMIC DNA]</scope>
    <source>
        <strain evidence="2 3">Maastricht</strain>
    </source>
</reference>
<evidence type="ECO:0000313" key="3">
    <source>
        <dbReference type="Proteomes" id="UP000008288"/>
    </source>
</evidence>
<evidence type="ECO:0000256" key="1">
    <source>
        <dbReference type="SAM" id="MobiDB-lite"/>
    </source>
</evidence>
<reference evidence="2 3" key="4">
    <citation type="journal article" date="1998" name="J. Virol.">
        <title>The R33 G protein-coupled receptor gene of rat cytomegalovirus plays an essential role in the pathogenesis of viral infection.</title>
        <authorList>
            <person name="Beisser P.S."/>
            <person name="Vink C."/>
            <person name="Van Dam J.G."/>
            <person name="Grauls G."/>
            <person name="Vanherle S.J."/>
            <person name="Bruggeman C.A."/>
        </authorList>
    </citation>
    <scope>NUCLEOTIDE SEQUENCE [LARGE SCALE GENOMIC DNA]</scope>
    <source>
        <strain evidence="2 3">Maastricht</strain>
    </source>
</reference>
<reference evidence="2 3" key="5">
    <citation type="journal article" date="1998" name="Virology">
        <title>The Maastricht strain and England strain of rat cytomegalovirus represent different betaherpesvirus species rather than strains.</title>
        <authorList>
            <person name="Beisser P.S."/>
            <person name="Kaptein S.J."/>
            <person name="Beuken E."/>
            <person name="Bruggeman C.A."/>
            <person name="Vink C."/>
        </authorList>
    </citation>
    <scope>NUCLEOTIDE SEQUENCE [LARGE SCALE GENOMIC DNA]</scope>
    <source>
        <strain evidence="2 3">Maastricht</strain>
    </source>
</reference>
<dbReference type="RefSeq" id="NP_064250.1">
    <property type="nucleotide sequence ID" value="NC_002512.2"/>
</dbReference>
<dbReference type="EMBL" id="AF232689">
    <property type="protein sequence ID" value="AAF99238.1"/>
    <property type="molecule type" value="Genomic_DNA"/>
</dbReference>
<reference evidence="2 3" key="10">
    <citation type="journal article" date="2000" name="Virus Res.">
        <title>Rat cytomegalovirus R89 is a highly conserved gene which expresses a spliced transcript.</title>
        <authorList>
            <person name="Gruijthuijsen Y.K."/>
            <person name="Beuken E."/>
            <person name="Bruggeman C.A."/>
            <person name="Vink C."/>
        </authorList>
    </citation>
    <scope>NUCLEOTIDE SEQUENCE [LARGE SCALE GENOMIC DNA]</scope>
    <source>
        <strain evidence="2 3">Maastricht</strain>
    </source>
</reference>
<dbReference type="InterPro" id="IPR003360">
    <property type="entry name" value="US22-like"/>
</dbReference>
<gene>
    <name evidence="2" type="primary">r143</name>
</gene>
<evidence type="ECO:0000313" key="2">
    <source>
        <dbReference type="EMBL" id="AAF99238.1"/>
    </source>
</evidence>
<dbReference type="Pfam" id="PF02393">
    <property type="entry name" value="US22"/>
    <property type="match status" value="2"/>
</dbReference>
<dbReference type="OrthoDB" id="23200at10239"/>
<protein>
    <submittedName>
        <fullName evidence="2">Pr143</fullName>
    </submittedName>
</protein>
<sequence length="530" mass="60036">MSWVKSRSGWRTVPLVPPAVRDQILRDFKSLFQTTTSERSLKKTVKRDSGTHLRLGIPHDWWLVVTPRGELMEMEGVDLRPLLPTAEWVVVIGELRSPVVGRTSLYVAMGKESRMFLYSAREDSLELIANDVDQFSRIGLSMSEFVFKMPSALPPRPVTDTIWNTLCGCENAAELLKILSRLRNSVLRIRTPVKLEDEPMLLLDRYDLCCEHWPFSGMGKRRLTEIVKYLDRRLSCRWHTMGLLGTYKDNGVFHATFLILFDDRMSLYYLSVATGEAWRLADSVRDFERMGLLKIINAGRRVDREWTGAAKLEHPPDPTIWFHARRTALHLCVDVCPPSENQSSHQFAWIAREGRSSLETEEETALADSLMRRNLALMKDGQGLFPTFEGPPHTAATTLSLTQQLAMAAFDGDDDWRPSSDDDDDRDGLNAALPPFRETVLPDKRSEPSVDLSEDAMMRRRVLASSASGNCHAPVMLPPDGVRPDFECPACVDDHHVVQSQPPAVPQTPAPRRRIIARLGLENVVESIRR</sequence>
<organism evidence="2 3">
    <name type="scientific">Rat cytomegalovirus (strain Maastricht)</name>
    <dbReference type="NCBI Taxonomy" id="79700"/>
    <lineage>
        <taxon>Viruses</taxon>
        <taxon>Duplodnaviria</taxon>
        <taxon>Heunggongvirae</taxon>
        <taxon>Peploviricota</taxon>
        <taxon>Herviviricetes</taxon>
        <taxon>Herpesvirales</taxon>
        <taxon>Orthoherpesviridae</taxon>
        <taxon>Betaherpesvirinae</taxon>
        <taxon>Muromegalovirus</taxon>
        <taxon>Muromegalovirus muridbeta2</taxon>
        <taxon>Murid betaherpesvirus 2</taxon>
    </lineage>
</organism>
<reference evidence="2 3" key="6">
    <citation type="journal article" date="1999" name="J. Gen. Virol.">
        <title>The rat cytomegalovirus R32 gene encodes a virion-associated protein that elicits a strong humoral immune response in infected rats.</title>
        <authorList>
            <person name="Beuken E."/>
            <person name="Grauls G."/>
            <person name="Bruggeman C.A."/>
            <person name="Vink C."/>
        </authorList>
    </citation>
    <scope>NUCLEOTIDE SEQUENCE [LARGE SCALE GENOMIC DNA]</scope>
    <source>
        <strain evidence="2 3">Maastricht</strain>
    </source>
</reference>
<proteinExistence type="predicted"/>
<keyword evidence="3" id="KW-1185">Reference proteome</keyword>
<reference evidence="2 3" key="3">
    <citation type="journal article" date="1997" name="J. Gen. Virol.">
        <title>Cloning and functional characterization of the origin of lytic-phase DNA replication of rat cytomegalovirus.</title>
        <authorList>
            <person name="Vink C."/>
            <person name="Beuken E."/>
            <person name="Bruggeman C.A."/>
        </authorList>
    </citation>
    <scope>NUCLEOTIDE SEQUENCE [LARGE SCALE GENOMIC DNA]</scope>
    <source>
        <strain evidence="2 3">Maastricht</strain>
    </source>
</reference>
<dbReference type="Proteomes" id="UP000008288">
    <property type="component" value="Segment"/>
</dbReference>
<reference evidence="2 3" key="7">
    <citation type="journal article" date="1999" name="J. Virol.">
        <title>Deletion of the R78 G protein-coupled receptor gene from rat cytomegalovirus results in an attenuated, syncytium-inducing mutant strain.</title>
        <authorList>
            <person name="Beisser P.S."/>
            <person name="Grauls G."/>
            <person name="Bruggeman C.A."/>
            <person name="Vink C."/>
        </authorList>
    </citation>
    <scope>NUCLEOTIDE SEQUENCE [LARGE SCALE GENOMIC DNA]</scope>
    <source>
        <strain evidence="2 3">Maastricht</strain>
    </source>
</reference>
<name>Q9DW52_RCMVM</name>
<dbReference type="GeneID" id="940288"/>